<name>A0ABR9S7W0_9BURK</name>
<sequence length="154" mass="16868">MNKPLGALGAAAAGAVAMYYLDPELGAQRRALLAELVRGGLPGGERRSHGRGRYARRAYHPPMPADGRSDAELRDRIQTRLGRMVSHPRAIRVDVEDGVVHLSGRVLAKEHEGLLEQVRQMPGVQRLESTMSAHDFPHEIASRRSVVPLQAASR</sequence>
<comment type="caution">
    <text evidence="3">The sequence shown here is derived from an EMBL/GenBank/DDBJ whole genome shotgun (WGS) entry which is preliminary data.</text>
</comment>
<evidence type="ECO:0000256" key="1">
    <source>
        <dbReference type="SAM" id="MobiDB-lite"/>
    </source>
</evidence>
<dbReference type="Proteomes" id="UP000806285">
    <property type="component" value="Unassembled WGS sequence"/>
</dbReference>
<feature type="region of interest" description="Disordered" evidence="1">
    <location>
        <begin position="41"/>
        <end position="74"/>
    </location>
</feature>
<gene>
    <name evidence="3" type="ORF">IM787_18680</name>
</gene>
<protein>
    <submittedName>
        <fullName evidence="3">BON domain-containing protein</fullName>
    </submittedName>
</protein>
<keyword evidence="4" id="KW-1185">Reference proteome</keyword>
<dbReference type="EMBL" id="JADDIV010000005">
    <property type="protein sequence ID" value="MBE7369596.1"/>
    <property type="molecule type" value="Genomic_DNA"/>
</dbReference>
<dbReference type="InterPro" id="IPR007055">
    <property type="entry name" value="BON_dom"/>
</dbReference>
<evidence type="ECO:0000259" key="2">
    <source>
        <dbReference type="Pfam" id="PF04972"/>
    </source>
</evidence>
<dbReference type="Gene3D" id="3.30.1340.30">
    <property type="match status" value="1"/>
</dbReference>
<proteinExistence type="predicted"/>
<feature type="compositionally biased region" description="Basic residues" evidence="1">
    <location>
        <begin position="48"/>
        <end position="59"/>
    </location>
</feature>
<dbReference type="Pfam" id="PF04972">
    <property type="entry name" value="BON"/>
    <property type="match status" value="1"/>
</dbReference>
<accession>A0ABR9S7W0</accession>
<reference evidence="3 4" key="1">
    <citation type="submission" date="2020-10" db="EMBL/GenBank/DDBJ databases">
        <title>Ramlibacter sp. HM2 16S ribosomal RNA gene Genome sequencing and assembly.</title>
        <authorList>
            <person name="Kang M."/>
        </authorList>
    </citation>
    <scope>NUCLEOTIDE SEQUENCE [LARGE SCALE GENOMIC DNA]</scope>
    <source>
        <strain evidence="3 4">HM2</strain>
    </source>
</reference>
<feature type="domain" description="BON" evidence="2">
    <location>
        <begin position="69"/>
        <end position="127"/>
    </location>
</feature>
<dbReference type="RefSeq" id="WP_193678212.1">
    <property type="nucleotide sequence ID" value="NZ_JADDIV010000005.1"/>
</dbReference>
<evidence type="ECO:0000313" key="3">
    <source>
        <dbReference type="EMBL" id="MBE7369596.1"/>
    </source>
</evidence>
<organism evidence="3 4">
    <name type="scientific">Ramlibacter pallidus</name>
    <dbReference type="NCBI Taxonomy" id="2780087"/>
    <lineage>
        <taxon>Bacteria</taxon>
        <taxon>Pseudomonadati</taxon>
        <taxon>Pseudomonadota</taxon>
        <taxon>Betaproteobacteria</taxon>
        <taxon>Burkholderiales</taxon>
        <taxon>Comamonadaceae</taxon>
        <taxon>Ramlibacter</taxon>
    </lineage>
</organism>
<evidence type="ECO:0000313" key="4">
    <source>
        <dbReference type="Proteomes" id="UP000806285"/>
    </source>
</evidence>